<evidence type="ECO:0000256" key="2">
    <source>
        <dbReference type="ARBA" id="ARBA00022679"/>
    </source>
</evidence>
<dbReference type="InterPro" id="IPR017583">
    <property type="entry name" value="Tagatose/fructose_Pkinase"/>
</dbReference>
<dbReference type="NCBIfam" id="TIGR03168">
    <property type="entry name" value="1-PFK"/>
    <property type="match status" value="1"/>
</dbReference>
<keyword evidence="3" id="KW-0547">Nucleotide-binding</keyword>
<dbReference type="PATRIC" id="fig|1807.14.peg.4836"/>
<evidence type="ECO:0000256" key="6">
    <source>
        <dbReference type="PIRNR" id="PIRNR000535"/>
    </source>
</evidence>
<sequence length="325" mass="32486">MIVTVTPNPSIDRTASLPSPLTRGAVHRVTSVTDQAGGKGVNVARALTLAGLDALAVLPAATNDPLITALQAAAVSFRVVTSAEPARTNLTITEPDGTTTKINEPGATLDAATVTALTDAVLAAADGADWVVMSGSLPPGMPTSWYGDVVAMLASYRCRVAVDTSDAPLGALVESLERGAPDLIKPNAEELAGVLGLSPELLEEAVAQGDPEPVVAAARQLVDRGVGAVLATLGAEGAVLVDANGAWMATPPPIVPRSTVGAGDSSLAGYIRAEVGGAVSPQRLQMAVAYGSAAAALPGTTLPSPAEIDLAAVHVAPISPIPATQ</sequence>
<evidence type="ECO:0000256" key="1">
    <source>
        <dbReference type="ARBA" id="ARBA00010688"/>
    </source>
</evidence>
<dbReference type="CDD" id="cd01164">
    <property type="entry name" value="FruK_PfkB_like"/>
    <property type="match status" value="1"/>
</dbReference>
<evidence type="ECO:0000256" key="4">
    <source>
        <dbReference type="ARBA" id="ARBA00022777"/>
    </source>
</evidence>
<dbReference type="RefSeq" id="WP_048424890.1">
    <property type="nucleotide sequence ID" value="NZ_JYNU01000057.1"/>
</dbReference>
<dbReference type="PANTHER" id="PTHR46566">
    <property type="entry name" value="1-PHOSPHOFRUCTOKINASE-RELATED"/>
    <property type="match status" value="1"/>
</dbReference>
<reference evidence="8 9" key="1">
    <citation type="journal article" date="2015" name="Genome Biol. Evol.">
        <title>Characterization of Three Mycobacterium spp. with Potential Use in Bioremediation by Genome Sequencing and Comparative Genomics.</title>
        <authorList>
            <person name="Das S."/>
            <person name="Pettersson B.M."/>
            <person name="Behra P.R."/>
            <person name="Ramesh M."/>
            <person name="Dasgupta S."/>
            <person name="Bhattacharya A."/>
            <person name="Kirsebom L.A."/>
        </authorList>
    </citation>
    <scope>NUCLEOTIDE SEQUENCE [LARGE SCALE GENOMIC DNA]</scope>
    <source>
        <strain evidence="8 9">DSM 44075</strain>
    </source>
</reference>
<dbReference type="GO" id="GO:0005829">
    <property type="term" value="C:cytosol"/>
    <property type="evidence" value="ECO:0007669"/>
    <property type="project" value="TreeGrafter"/>
</dbReference>
<protein>
    <submittedName>
        <fullName evidence="8">6-phosphofructokinase isozyme 2</fullName>
        <ecNumber evidence="8">2.7.1.11</ecNumber>
    </submittedName>
</protein>
<dbReference type="PROSITE" id="PS00584">
    <property type="entry name" value="PFKB_KINASES_2"/>
    <property type="match status" value="1"/>
</dbReference>
<accession>A0A0J6VGF7</accession>
<dbReference type="PIRSF" id="PIRSF000535">
    <property type="entry name" value="1PFK/6PFK/LacC"/>
    <property type="match status" value="1"/>
</dbReference>
<dbReference type="InterPro" id="IPR002173">
    <property type="entry name" value="Carboh/pur_kinase_PfkB_CS"/>
</dbReference>
<comment type="caution">
    <text evidence="8">The sequence shown here is derived from an EMBL/GenBank/DDBJ whole genome shotgun (WGS) entry which is preliminary data.</text>
</comment>
<dbReference type="EMBL" id="JYNU01000057">
    <property type="protein sequence ID" value="KMO69374.1"/>
    <property type="molecule type" value="Genomic_DNA"/>
</dbReference>
<dbReference type="Pfam" id="PF00294">
    <property type="entry name" value="PfkB"/>
    <property type="match status" value="1"/>
</dbReference>
<keyword evidence="2 6" id="KW-0808">Transferase</keyword>
<keyword evidence="5" id="KW-0067">ATP-binding</keyword>
<feature type="domain" description="Carbohydrate kinase PfkB" evidence="7">
    <location>
        <begin position="21"/>
        <end position="306"/>
    </location>
</feature>
<organism evidence="8 9">
    <name type="scientific">Mycolicibacterium obuense</name>
    <dbReference type="NCBI Taxonomy" id="1807"/>
    <lineage>
        <taxon>Bacteria</taxon>
        <taxon>Bacillati</taxon>
        <taxon>Actinomycetota</taxon>
        <taxon>Actinomycetes</taxon>
        <taxon>Mycobacteriales</taxon>
        <taxon>Mycobacteriaceae</taxon>
        <taxon>Mycolicibacterium</taxon>
    </lineage>
</organism>
<evidence type="ECO:0000313" key="9">
    <source>
        <dbReference type="Proteomes" id="UP000036313"/>
    </source>
</evidence>
<evidence type="ECO:0000256" key="5">
    <source>
        <dbReference type="ARBA" id="ARBA00022840"/>
    </source>
</evidence>
<dbReference type="SUPFAM" id="SSF53613">
    <property type="entry name" value="Ribokinase-like"/>
    <property type="match status" value="1"/>
</dbReference>
<dbReference type="EC" id="2.7.1.11" evidence="8"/>
<keyword evidence="4 8" id="KW-0418">Kinase</keyword>
<dbReference type="Gene3D" id="3.40.1190.20">
    <property type="match status" value="1"/>
</dbReference>
<dbReference type="PANTHER" id="PTHR46566:SF5">
    <property type="entry name" value="1-PHOSPHOFRUCTOKINASE"/>
    <property type="match status" value="1"/>
</dbReference>
<name>A0A0J6VGF7_9MYCO</name>
<proteinExistence type="inferred from homology"/>
<dbReference type="InterPro" id="IPR029056">
    <property type="entry name" value="Ribokinase-like"/>
</dbReference>
<dbReference type="InterPro" id="IPR011611">
    <property type="entry name" value="PfkB_dom"/>
</dbReference>
<dbReference type="AlphaFoldDB" id="A0A0J6VGF7"/>
<dbReference type="GO" id="GO:0005524">
    <property type="term" value="F:ATP binding"/>
    <property type="evidence" value="ECO:0007669"/>
    <property type="project" value="UniProtKB-KW"/>
</dbReference>
<dbReference type="Proteomes" id="UP000036313">
    <property type="component" value="Unassembled WGS sequence"/>
</dbReference>
<evidence type="ECO:0000259" key="7">
    <source>
        <dbReference type="Pfam" id="PF00294"/>
    </source>
</evidence>
<comment type="similarity">
    <text evidence="1">Belongs to the carbohydrate kinase PfkB family.</text>
</comment>
<evidence type="ECO:0000313" key="8">
    <source>
        <dbReference type="EMBL" id="KMO69374.1"/>
    </source>
</evidence>
<gene>
    <name evidence="8" type="primary">pfkB_1</name>
    <name evidence="8" type="ORF">MOBUDSM44075_04800</name>
</gene>
<evidence type="ECO:0000256" key="3">
    <source>
        <dbReference type="ARBA" id="ARBA00022741"/>
    </source>
</evidence>
<dbReference type="GO" id="GO:0003872">
    <property type="term" value="F:6-phosphofructokinase activity"/>
    <property type="evidence" value="ECO:0007669"/>
    <property type="project" value="UniProtKB-EC"/>
</dbReference>